<dbReference type="CDD" id="cd03220">
    <property type="entry name" value="ABC_KpsT_Wzt"/>
    <property type="match status" value="1"/>
</dbReference>
<dbReference type="InterPro" id="IPR050683">
    <property type="entry name" value="Bact_Polysacc_Export_ATP-bd"/>
</dbReference>
<keyword evidence="3" id="KW-0472">Membrane</keyword>
<keyword evidence="9" id="KW-1185">Reference proteome</keyword>
<dbReference type="InterPro" id="IPR029439">
    <property type="entry name" value="Wzt_C"/>
</dbReference>
<organism evidence="8 9">
    <name type="scientific">Uliginosibacterium silvisoli</name>
    <dbReference type="NCBI Taxonomy" id="3114758"/>
    <lineage>
        <taxon>Bacteria</taxon>
        <taxon>Pseudomonadati</taxon>
        <taxon>Pseudomonadota</taxon>
        <taxon>Betaproteobacteria</taxon>
        <taxon>Rhodocyclales</taxon>
        <taxon>Zoogloeaceae</taxon>
        <taxon>Uliginosibacterium</taxon>
    </lineage>
</organism>
<keyword evidence="2" id="KW-0813">Transport</keyword>
<dbReference type="InterPro" id="IPR015860">
    <property type="entry name" value="ABC_transpr_TagH-like"/>
</dbReference>
<evidence type="ECO:0000256" key="1">
    <source>
        <dbReference type="ARBA" id="ARBA00005417"/>
    </source>
</evidence>
<dbReference type="InterPro" id="IPR027417">
    <property type="entry name" value="P-loop_NTPase"/>
</dbReference>
<dbReference type="SUPFAM" id="SSF52540">
    <property type="entry name" value="P-loop containing nucleoside triphosphate hydrolases"/>
    <property type="match status" value="1"/>
</dbReference>
<proteinExistence type="inferred from homology"/>
<comment type="similarity">
    <text evidence="1">Belongs to the ABC transporter superfamily.</text>
</comment>
<dbReference type="PROSITE" id="PS50893">
    <property type="entry name" value="ABC_TRANSPORTER_2"/>
    <property type="match status" value="1"/>
</dbReference>
<evidence type="ECO:0000256" key="2">
    <source>
        <dbReference type="ARBA" id="ARBA00022448"/>
    </source>
</evidence>
<dbReference type="Gene3D" id="3.40.50.300">
    <property type="entry name" value="P-loop containing nucleotide triphosphate hydrolases"/>
    <property type="match status" value="1"/>
</dbReference>
<protein>
    <submittedName>
        <fullName evidence="8">ABC transporter ATP-binding protein</fullName>
    </submittedName>
</protein>
<dbReference type="RefSeq" id="WP_327598555.1">
    <property type="nucleotide sequence ID" value="NZ_JAYXHS010000001.1"/>
</dbReference>
<evidence type="ECO:0000256" key="3">
    <source>
        <dbReference type="ARBA" id="ARBA00022475"/>
    </source>
</evidence>
<dbReference type="GO" id="GO:0005524">
    <property type="term" value="F:ATP binding"/>
    <property type="evidence" value="ECO:0007669"/>
    <property type="project" value="UniProtKB-KW"/>
</dbReference>
<feature type="region of interest" description="Disordered" evidence="6">
    <location>
        <begin position="261"/>
        <end position="282"/>
    </location>
</feature>
<evidence type="ECO:0000256" key="6">
    <source>
        <dbReference type="SAM" id="MobiDB-lite"/>
    </source>
</evidence>
<accession>A0ABU6K1Y0</accession>
<name>A0ABU6K1Y0_9RHOO</name>
<keyword evidence="3" id="KW-1003">Cell membrane</keyword>
<dbReference type="Proteomes" id="UP001331561">
    <property type="component" value="Unassembled WGS sequence"/>
</dbReference>
<dbReference type="EMBL" id="JAYXHS010000001">
    <property type="protein sequence ID" value="MEC5385604.1"/>
    <property type="molecule type" value="Genomic_DNA"/>
</dbReference>
<dbReference type="CDD" id="cd10147">
    <property type="entry name" value="Wzt_C-like"/>
    <property type="match status" value="1"/>
</dbReference>
<comment type="caution">
    <text evidence="8">The sequence shown here is derived from an EMBL/GenBank/DDBJ whole genome shotgun (WGS) entry which is preliminary data.</text>
</comment>
<dbReference type="Pfam" id="PF14524">
    <property type="entry name" value="Wzt_C"/>
    <property type="match status" value="1"/>
</dbReference>
<keyword evidence="5 8" id="KW-0067">ATP-binding</keyword>
<gene>
    <name evidence="8" type="ORF">VVD49_07700</name>
</gene>
<keyword evidence="4" id="KW-0547">Nucleotide-binding</keyword>
<dbReference type="SMART" id="SM00382">
    <property type="entry name" value="AAA"/>
    <property type="match status" value="1"/>
</dbReference>
<dbReference type="Gene3D" id="2.70.50.60">
    <property type="entry name" value="abc- transporter (atp binding component) like domain"/>
    <property type="match status" value="1"/>
</dbReference>
<dbReference type="InterPro" id="IPR003593">
    <property type="entry name" value="AAA+_ATPase"/>
</dbReference>
<evidence type="ECO:0000256" key="5">
    <source>
        <dbReference type="ARBA" id="ARBA00022840"/>
    </source>
</evidence>
<dbReference type="PANTHER" id="PTHR46743:SF2">
    <property type="entry name" value="TEICHOIC ACIDS EXPORT ATP-BINDING PROTEIN TAGH"/>
    <property type="match status" value="1"/>
</dbReference>
<reference evidence="8 9" key="1">
    <citation type="submission" date="2024-01" db="EMBL/GenBank/DDBJ databases">
        <title>Uliginosibacterium soil sp. nov.</title>
        <authorList>
            <person name="Lv Y."/>
        </authorList>
    </citation>
    <scope>NUCLEOTIDE SEQUENCE [LARGE SCALE GENOMIC DNA]</scope>
    <source>
        <strain evidence="8 9">H3</strain>
    </source>
</reference>
<feature type="domain" description="ABC transporter" evidence="7">
    <location>
        <begin position="39"/>
        <end position="258"/>
    </location>
</feature>
<sequence>MTSSNSVIRLEAINKCYRIYDNPKDRFKQALRERLGPWLGKQNHPALFREHWALHDINLEINPGEAVGVLGRNGAGKSTLLQIIAGTLTPSSGEVSISGRITALLELGSGFNPEFTGRENVFHNAQILGLSRTEAENKFDEIASFADIGDFLDQPAKTYSSGMIMRLAFAVQTSIEPKILIVDEALSVGDMFFQAKCMTRINQLVSQGVTLLYVSHDIGSVRQLCSRAVLIEKGQLIANGLAAKVSDQYVKIQLEERNRVAQTRNAAPPSCPASEPVPAQPLSSADVGNDMAFGIGSFRERAENNRVGNGTAEIINVQMLRNGAHTVDFNFDELATIRVYVRFNTTLRNVNQGMTFRTVQGSDVVFMDTRLQNQMNREYLAGQTYCFEWSVRMPLLHTQYGLLVGLNHPPLNPGDDWVSIDLVPHAYEFKVAPRREGMIDGFVALPADLSITVLADSALTA</sequence>
<evidence type="ECO:0000313" key="9">
    <source>
        <dbReference type="Proteomes" id="UP001331561"/>
    </source>
</evidence>
<dbReference type="PANTHER" id="PTHR46743">
    <property type="entry name" value="TEICHOIC ACIDS EXPORT ATP-BINDING PROTEIN TAGH"/>
    <property type="match status" value="1"/>
</dbReference>
<dbReference type="PROSITE" id="PS00211">
    <property type="entry name" value="ABC_TRANSPORTER_1"/>
    <property type="match status" value="1"/>
</dbReference>
<evidence type="ECO:0000313" key="8">
    <source>
        <dbReference type="EMBL" id="MEC5385604.1"/>
    </source>
</evidence>
<dbReference type="InterPro" id="IPR017871">
    <property type="entry name" value="ABC_transporter-like_CS"/>
</dbReference>
<dbReference type="Pfam" id="PF00005">
    <property type="entry name" value="ABC_tran"/>
    <property type="match status" value="1"/>
</dbReference>
<dbReference type="InterPro" id="IPR003439">
    <property type="entry name" value="ABC_transporter-like_ATP-bd"/>
</dbReference>
<evidence type="ECO:0000259" key="7">
    <source>
        <dbReference type="PROSITE" id="PS50893"/>
    </source>
</evidence>
<evidence type="ECO:0000256" key="4">
    <source>
        <dbReference type="ARBA" id="ARBA00022741"/>
    </source>
</evidence>